<dbReference type="Pfam" id="PF12055">
    <property type="entry name" value="DUF3536"/>
    <property type="match status" value="1"/>
</dbReference>
<dbReference type="AlphaFoldDB" id="A0A9D9IBU8"/>
<evidence type="ECO:0000313" key="5">
    <source>
        <dbReference type="Proteomes" id="UP000810292"/>
    </source>
</evidence>
<dbReference type="InterPro" id="IPR011330">
    <property type="entry name" value="Glyco_hydro/deAcase_b/a-brl"/>
</dbReference>
<dbReference type="GO" id="GO:0003824">
    <property type="term" value="F:catalytic activity"/>
    <property type="evidence" value="ECO:0007669"/>
    <property type="project" value="InterPro"/>
</dbReference>
<dbReference type="GO" id="GO:0005975">
    <property type="term" value="P:carbohydrate metabolic process"/>
    <property type="evidence" value="ECO:0007669"/>
    <property type="project" value="InterPro"/>
</dbReference>
<comment type="caution">
    <text evidence="4">The sequence shown here is derived from an EMBL/GenBank/DDBJ whole genome shotgun (WGS) entry which is preliminary data.</text>
</comment>
<reference evidence="4" key="1">
    <citation type="submission" date="2020-10" db="EMBL/GenBank/DDBJ databases">
        <authorList>
            <person name="Gilroy R."/>
        </authorList>
    </citation>
    <scope>NUCLEOTIDE SEQUENCE</scope>
    <source>
        <strain evidence="4">14700</strain>
    </source>
</reference>
<protein>
    <submittedName>
        <fullName evidence="4">DUF3536 domain-containing protein</fullName>
    </submittedName>
</protein>
<evidence type="ECO:0000313" key="4">
    <source>
        <dbReference type="EMBL" id="MBO8469724.1"/>
    </source>
</evidence>
<sequence>MTENPKRTSLILHGHFYQPPRENPFTGIIAKQSSATPYSDWNERIFTDCYEANLHSRYLNADGRIISITNNFSYISYNFGPTLLSWMNEKHPEAIGMLKEADKASVKRLGHGNAMAQSYNHTILPLDKLRDARLQIEWGAMDFERNFGRKAEGMWLPECGVNKDVIQLLADEGMKFVILSPWQCRAVEDENGKMTVLSGKPAPYWQPYILTGTNGGTIAAFFYHPGLAESISFGHALRSADNLYQTLLGIKKSDKKALIHTATDGEIYGHHEPYGDMALAALIRKVEERDDFVFDNYASFLERNPAVRHAELHQGEESRGTSWSCSHGVSRWYKDCGCHTGGDEGWNQAWRTPLRNALTHLGEKLDSVFSDEIKKIFGTSVKPEDILHLAGKEFIGELSMREFIELLHKEYGFASSYDVELAHLLSGIKNKHFSFTSCGFFFSDISGIEPRQDIKYALYAIKMFQPY</sequence>
<dbReference type="InterPro" id="IPR052046">
    <property type="entry name" value="GH57_Enzymes"/>
</dbReference>
<organism evidence="4 5">
    <name type="scientific">Candidatus Ornithospirochaeta stercoravium</name>
    <dbReference type="NCBI Taxonomy" id="2840897"/>
    <lineage>
        <taxon>Bacteria</taxon>
        <taxon>Pseudomonadati</taxon>
        <taxon>Spirochaetota</taxon>
        <taxon>Spirochaetia</taxon>
        <taxon>Spirochaetales</taxon>
        <taxon>Spirochaetaceae</taxon>
        <taxon>Spirochaetaceae incertae sedis</taxon>
        <taxon>Candidatus Ornithospirochaeta</taxon>
    </lineage>
</organism>
<feature type="non-terminal residue" evidence="4">
    <location>
        <position position="467"/>
    </location>
</feature>
<feature type="domain" description="Glycoside hydrolase family 57 N-terminal" evidence="3">
    <location>
        <begin position="53"/>
        <end position="290"/>
    </location>
</feature>
<accession>A0A9D9IBU8</accession>
<proteinExistence type="inferred from homology"/>
<name>A0A9D9IBU8_9SPIO</name>
<reference evidence="4" key="2">
    <citation type="journal article" date="2021" name="PeerJ">
        <title>Extensive microbial diversity within the chicken gut microbiome revealed by metagenomics and culture.</title>
        <authorList>
            <person name="Gilroy R."/>
            <person name="Ravi A."/>
            <person name="Getino M."/>
            <person name="Pursley I."/>
            <person name="Horton D.L."/>
            <person name="Alikhan N.F."/>
            <person name="Baker D."/>
            <person name="Gharbi K."/>
            <person name="Hall N."/>
            <person name="Watson M."/>
            <person name="Adriaenssens E.M."/>
            <person name="Foster-Nyarko E."/>
            <person name="Jarju S."/>
            <person name="Secka A."/>
            <person name="Antonio M."/>
            <person name="Oren A."/>
            <person name="Chaudhuri R.R."/>
            <person name="La Ragione R."/>
            <person name="Hildebrand F."/>
            <person name="Pallen M.J."/>
        </authorList>
    </citation>
    <scope>NUCLEOTIDE SEQUENCE</scope>
    <source>
        <strain evidence="4">14700</strain>
    </source>
</reference>
<dbReference type="SUPFAM" id="SSF88713">
    <property type="entry name" value="Glycoside hydrolase/deacetylase"/>
    <property type="match status" value="1"/>
</dbReference>
<dbReference type="PANTHER" id="PTHR36306">
    <property type="entry name" value="ALPHA-AMYLASE-RELATED-RELATED"/>
    <property type="match status" value="1"/>
</dbReference>
<evidence type="ECO:0000259" key="3">
    <source>
        <dbReference type="Pfam" id="PF03065"/>
    </source>
</evidence>
<dbReference type="Gene3D" id="3.20.110.20">
    <property type="match status" value="1"/>
</dbReference>
<comment type="similarity">
    <text evidence="1">Belongs to the glycosyl hydrolase 57 family.</text>
</comment>
<dbReference type="Proteomes" id="UP000810292">
    <property type="component" value="Unassembled WGS sequence"/>
</dbReference>
<dbReference type="EMBL" id="JADIMF010000136">
    <property type="protein sequence ID" value="MBO8469724.1"/>
    <property type="molecule type" value="Genomic_DNA"/>
</dbReference>
<dbReference type="Pfam" id="PF03065">
    <property type="entry name" value="Glyco_hydro_57"/>
    <property type="match status" value="1"/>
</dbReference>
<dbReference type="PANTHER" id="PTHR36306:SF3">
    <property type="entry name" value="GLYCOSIDE HYDROLASE FAMILY 57"/>
    <property type="match status" value="1"/>
</dbReference>
<gene>
    <name evidence="4" type="ORF">IAA72_08070</name>
</gene>
<dbReference type="InterPro" id="IPR004300">
    <property type="entry name" value="Glyco_hydro_57_N"/>
</dbReference>
<keyword evidence="2" id="KW-0119">Carbohydrate metabolism</keyword>
<evidence type="ECO:0000256" key="2">
    <source>
        <dbReference type="ARBA" id="ARBA00023277"/>
    </source>
</evidence>
<evidence type="ECO:0000256" key="1">
    <source>
        <dbReference type="ARBA" id="ARBA00006821"/>
    </source>
</evidence>
<dbReference type="CDD" id="cd10797">
    <property type="entry name" value="GH57N_APU_like_1"/>
    <property type="match status" value="1"/>
</dbReference>
<dbReference type="InterPro" id="IPR021923">
    <property type="entry name" value="DUF3536"/>
</dbReference>